<sequence>MAGRGEPAARAFTQAAVAQVGLSYCWGGATSPGRPTATRRSRTAGPPPVPASTARAWSTTPSTRPG</sequence>
<evidence type="ECO:0000313" key="2">
    <source>
        <dbReference type="EMBL" id="MFC7613481.1"/>
    </source>
</evidence>
<feature type="compositionally biased region" description="Polar residues" evidence="1">
    <location>
        <begin position="55"/>
        <end position="66"/>
    </location>
</feature>
<comment type="caution">
    <text evidence="2">The sequence shown here is derived from an EMBL/GenBank/DDBJ whole genome shotgun (WGS) entry which is preliminary data.</text>
</comment>
<dbReference type="EMBL" id="JBHTEY010000004">
    <property type="protein sequence ID" value="MFC7613481.1"/>
    <property type="molecule type" value="Genomic_DNA"/>
</dbReference>
<evidence type="ECO:0000313" key="3">
    <source>
        <dbReference type="Proteomes" id="UP001596512"/>
    </source>
</evidence>
<accession>A0ABW2TJ85</accession>
<dbReference type="Proteomes" id="UP001596512">
    <property type="component" value="Unassembled WGS sequence"/>
</dbReference>
<evidence type="ECO:0000256" key="1">
    <source>
        <dbReference type="SAM" id="MobiDB-lite"/>
    </source>
</evidence>
<name>A0ABW2TJ85_9PSEU</name>
<protein>
    <submittedName>
        <fullName evidence="2">Uncharacterized protein</fullName>
    </submittedName>
</protein>
<feature type="region of interest" description="Disordered" evidence="1">
    <location>
        <begin position="27"/>
        <end position="66"/>
    </location>
</feature>
<reference evidence="3" key="1">
    <citation type="journal article" date="2019" name="Int. J. Syst. Evol. Microbiol.">
        <title>The Global Catalogue of Microorganisms (GCM) 10K type strain sequencing project: providing services to taxonomists for standard genome sequencing and annotation.</title>
        <authorList>
            <consortium name="The Broad Institute Genomics Platform"/>
            <consortium name="The Broad Institute Genome Sequencing Center for Infectious Disease"/>
            <person name="Wu L."/>
            <person name="Ma J."/>
        </authorList>
    </citation>
    <scope>NUCLEOTIDE SEQUENCE [LARGE SCALE GENOMIC DNA]</scope>
    <source>
        <strain evidence="3">JCM 17695</strain>
    </source>
</reference>
<organism evidence="2 3">
    <name type="scientific">Actinokineospora soli</name>
    <dbReference type="NCBI Taxonomy" id="1048753"/>
    <lineage>
        <taxon>Bacteria</taxon>
        <taxon>Bacillati</taxon>
        <taxon>Actinomycetota</taxon>
        <taxon>Actinomycetes</taxon>
        <taxon>Pseudonocardiales</taxon>
        <taxon>Pseudonocardiaceae</taxon>
        <taxon>Actinokineospora</taxon>
    </lineage>
</organism>
<proteinExistence type="predicted"/>
<keyword evidence="3" id="KW-1185">Reference proteome</keyword>
<gene>
    <name evidence="2" type="ORF">ACFQV2_07550</name>
</gene>